<dbReference type="GeneID" id="40153221"/>
<gene>
    <name evidence="2" type="ORF">E6P14_13655</name>
</gene>
<keyword evidence="1" id="KW-0812">Transmembrane</keyword>
<accession>A0A4P8JYV0</accession>
<organism evidence="2 3">
    <name type="scientific">Haloarcula marismortui (strain ATCC 43049 / DSM 3752 / JCM 8966 / VKM B-1809)</name>
    <name type="common">Halobacterium marismortui</name>
    <dbReference type="NCBI Taxonomy" id="272569"/>
    <lineage>
        <taxon>Archaea</taxon>
        <taxon>Methanobacteriati</taxon>
        <taxon>Methanobacteriota</taxon>
        <taxon>Stenosarchaea group</taxon>
        <taxon>Halobacteria</taxon>
        <taxon>Halobacteriales</taxon>
        <taxon>Haloarculaceae</taxon>
        <taxon>Haloarcula</taxon>
    </lineage>
</organism>
<protein>
    <submittedName>
        <fullName evidence="2">Uncharacterized protein</fullName>
    </submittedName>
</protein>
<dbReference type="RefSeq" id="WP_137440618.1">
    <property type="nucleotide sequence ID" value="NC_006396.1"/>
</dbReference>
<evidence type="ECO:0000313" key="3">
    <source>
        <dbReference type="Proteomes" id="UP000298722"/>
    </source>
</evidence>
<proteinExistence type="predicted"/>
<dbReference type="Proteomes" id="UP000298722">
    <property type="component" value="Chromosome"/>
</dbReference>
<sequence length="314" mass="35617">MVQNKLVGLFSSYDILGKSLPGAVFFFGIISVLPVQSELFAQLTNWSELPAGNFVVILLLAIGMGLVFGEAIHTLANNSEQFVAWLGRRAISAAGFVRDNLPELHRFLNSEYTDYAAATPSEARVYRVIANTKQWYKKRYFGLNASVKSHRRLFAETCETNYGTKWGPRKDEEPKKIFEEFADSFEKKFDTDLPKTNKSELMEIYPLITGEVTRSGGAEFRRFQSIYSFCRSMWVTLMIFSIIHFVIYIANRGYIISQFDYISVAATVFPLNQTSLIPGMLAISCILFLDAAGTYKEHYVEYLVAEFSLYAGEE</sequence>
<dbReference type="EMBL" id="CP039138">
    <property type="protein sequence ID" value="QCP91847.1"/>
    <property type="molecule type" value="Genomic_DNA"/>
</dbReference>
<keyword evidence="1" id="KW-1133">Transmembrane helix</keyword>
<dbReference type="AlphaFoldDB" id="A0A4P8JYV0"/>
<feature type="transmembrane region" description="Helical" evidence="1">
    <location>
        <begin position="229"/>
        <end position="250"/>
    </location>
</feature>
<feature type="transmembrane region" description="Helical" evidence="1">
    <location>
        <begin position="262"/>
        <end position="289"/>
    </location>
</feature>
<name>A0A4P8JYV0_HALMA</name>
<feature type="transmembrane region" description="Helical" evidence="1">
    <location>
        <begin position="20"/>
        <end position="37"/>
    </location>
</feature>
<reference evidence="2 3" key="1">
    <citation type="submission" date="2019-04" db="EMBL/GenBank/DDBJ databases">
        <title>Methylomes of two halophilic Archaea, Haloarcula marismortui and Haloferax mediterranei.</title>
        <authorList>
            <person name="DasSarma S."/>
            <person name="DasSarma P."/>
            <person name="DasSarma S."/>
            <person name="Fomenkov A."/>
            <person name="Vincze T."/>
            <person name="Anton B.P."/>
            <person name="Roberts R.J."/>
        </authorList>
    </citation>
    <scope>NUCLEOTIDE SEQUENCE [LARGE SCALE GENOMIC DNA]</scope>
    <source>
        <strain evidence="2 3">ATCC 43049</strain>
    </source>
</reference>
<keyword evidence="1" id="KW-0472">Membrane</keyword>
<feature type="transmembrane region" description="Helical" evidence="1">
    <location>
        <begin position="49"/>
        <end position="69"/>
    </location>
</feature>
<evidence type="ECO:0000313" key="2">
    <source>
        <dbReference type="EMBL" id="QCP91847.1"/>
    </source>
</evidence>
<evidence type="ECO:0000256" key="1">
    <source>
        <dbReference type="SAM" id="Phobius"/>
    </source>
</evidence>